<reference evidence="2 3" key="1">
    <citation type="submission" date="2019-01" db="EMBL/GenBank/DDBJ databases">
        <authorList>
            <person name="Chen W.-M."/>
        </authorList>
    </citation>
    <scope>NUCLEOTIDE SEQUENCE [LARGE SCALE GENOMIC DNA]</scope>
    <source>
        <strain evidence="2 3">CCP-6</strain>
    </source>
</reference>
<dbReference type="Pfam" id="PF09849">
    <property type="entry name" value="DUF2076"/>
    <property type="match status" value="1"/>
</dbReference>
<organism evidence="2 3">
    <name type="scientific">Rhodovarius crocodyli</name>
    <dbReference type="NCBI Taxonomy" id="1979269"/>
    <lineage>
        <taxon>Bacteria</taxon>
        <taxon>Pseudomonadati</taxon>
        <taxon>Pseudomonadota</taxon>
        <taxon>Alphaproteobacteria</taxon>
        <taxon>Acetobacterales</taxon>
        <taxon>Roseomonadaceae</taxon>
        <taxon>Rhodovarius</taxon>
    </lineage>
</organism>
<accession>A0A437MM84</accession>
<evidence type="ECO:0000313" key="2">
    <source>
        <dbReference type="EMBL" id="RVT98767.1"/>
    </source>
</evidence>
<name>A0A437MM84_9PROT</name>
<dbReference type="EMBL" id="SACL01000001">
    <property type="protein sequence ID" value="RVT98767.1"/>
    <property type="molecule type" value="Genomic_DNA"/>
</dbReference>
<dbReference type="InterPro" id="IPR018648">
    <property type="entry name" value="DUF2076"/>
</dbReference>
<proteinExistence type="predicted"/>
<sequence length="262" mass="27327">MTDEERRIITEFVQRIAGANQPAAAASSPWGGRMPSVGAQPQQPPLPPVDRDADQMIDGLFRQYPEARYRITQTAFVQEHALVEANNRIQQLEWELESSRRQEEAGRNRGFLGFGGGRAAPMPPPPQPQYPPGYNPQALQGRQGPGFLGTALTTAAGVAGGMVLGNMLMNAFSGHSGAAAAAQSVANDPAGAAAGAFGQEAVPASSPWTNPGGSTGGQDAAGAYEQTGYDQGGYQQDATGGYEDSSAGGYDDASGGYEDEEY</sequence>
<protein>
    <submittedName>
        <fullName evidence="2">DUF2076 domain-containing protein</fullName>
    </submittedName>
</protein>
<evidence type="ECO:0000256" key="1">
    <source>
        <dbReference type="SAM" id="MobiDB-lite"/>
    </source>
</evidence>
<keyword evidence="3" id="KW-1185">Reference proteome</keyword>
<dbReference type="AlphaFoldDB" id="A0A437MM84"/>
<feature type="compositionally biased region" description="Low complexity" evidence="1">
    <location>
        <begin position="224"/>
        <end position="256"/>
    </location>
</feature>
<feature type="region of interest" description="Disordered" evidence="1">
    <location>
        <begin position="202"/>
        <end position="262"/>
    </location>
</feature>
<evidence type="ECO:0000313" key="3">
    <source>
        <dbReference type="Proteomes" id="UP000282957"/>
    </source>
</evidence>
<feature type="compositionally biased region" description="Basic and acidic residues" evidence="1">
    <location>
        <begin position="98"/>
        <end position="107"/>
    </location>
</feature>
<feature type="region of interest" description="Disordered" evidence="1">
    <location>
        <begin position="98"/>
        <end position="146"/>
    </location>
</feature>
<feature type="compositionally biased region" description="Pro residues" evidence="1">
    <location>
        <begin position="121"/>
        <end position="134"/>
    </location>
</feature>
<dbReference type="OrthoDB" id="7376354at2"/>
<dbReference type="RefSeq" id="WP_127785238.1">
    <property type="nucleotide sequence ID" value="NZ_SACL01000001.1"/>
</dbReference>
<dbReference type="Proteomes" id="UP000282957">
    <property type="component" value="Unassembled WGS sequence"/>
</dbReference>
<feature type="region of interest" description="Disordered" evidence="1">
    <location>
        <begin position="18"/>
        <end position="48"/>
    </location>
</feature>
<gene>
    <name evidence="2" type="ORF">EOD42_01255</name>
</gene>
<comment type="caution">
    <text evidence="2">The sequence shown here is derived from an EMBL/GenBank/DDBJ whole genome shotgun (WGS) entry which is preliminary data.</text>
</comment>